<feature type="region of interest" description="Disordered" evidence="1">
    <location>
        <begin position="682"/>
        <end position="816"/>
    </location>
</feature>
<feature type="region of interest" description="Disordered" evidence="1">
    <location>
        <begin position="511"/>
        <end position="544"/>
    </location>
</feature>
<feature type="region of interest" description="Disordered" evidence="1">
    <location>
        <begin position="421"/>
        <end position="449"/>
    </location>
</feature>
<feature type="region of interest" description="Disordered" evidence="1">
    <location>
        <begin position="926"/>
        <end position="967"/>
    </location>
</feature>
<gene>
    <name evidence="3" type="primary">LOC117136099</name>
</gene>
<feature type="compositionally biased region" description="Low complexity" evidence="1">
    <location>
        <begin position="421"/>
        <end position="439"/>
    </location>
</feature>
<dbReference type="GeneID" id="117136099"/>
<feature type="compositionally biased region" description="Polar residues" evidence="1">
    <location>
        <begin position="729"/>
        <end position="751"/>
    </location>
</feature>
<evidence type="ECO:0000256" key="1">
    <source>
        <dbReference type="SAM" id="MobiDB-lite"/>
    </source>
</evidence>
<accession>A0A6P8J9Y9</accession>
<name>A0A6P8J9Y9_DROMA</name>
<feature type="compositionally biased region" description="Polar residues" evidence="1">
    <location>
        <begin position="1"/>
        <end position="11"/>
    </location>
</feature>
<feature type="compositionally biased region" description="Basic and acidic residues" evidence="1">
    <location>
        <begin position="760"/>
        <end position="774"/>
    </location>
</feature>
<dbReference type="RefSeq" id="XP_033152672.1">
    <property type="nucleotide sequence ID" value="XM_033296781.1"/>
</dbReference>
<feature type="region of interest" description="Disordered" evidence="1">
    <location>
        <begin position="216"/>
        <end position="264"/>
    </location>
</feature>
<feature type="region of interest" description="Disordered" evidence="1">
    <location>
        <begin position="1"/>
        <end position="84"/>
    </location>
</feature>
<dbReference type="PANTHER" id="PTHR37002">
    <property type="entry name" value="AGAP007005-PA"/>
    <property type="match status" value="1"/>
</dbReference>
<keyword evidence="2" id="KW-1185">Reference proteome</keyword>
<feature type="compositionally biased region" description="Basic residues" evidence="1">
    <location>
        <begin position="803"/>
        <end position="812"/>
    </location>
</feature>
<feature type="region of interest" description="Disordered" evidence="1">
    <location>
        <begin position="584"/>
        <end position="604"/>
    </location>
</feature>
<feature type="compositionally biased region" description="Gly residues" evidence="1">
    <location>
        <begin position="13"/>
        <end position="26"/>
    </location>
</feature>
<organism evidence="2 3">
    <name type="scientific">Drosophila mauritiana</name>
    <name type="common">Fruit fly</name>
    <dbReference type="NCBI Taxonomy" id="7226"/>
    <lineage>
        <taxon>Eukaryota</taxon>
        <taxon>Metazoa</taxon>
        <taxon>Ecdysozoa</taxon>
        <taxon>Arthropoda</taxon>
        <taxon>Hexapoda</taxon>
        <taxon>Insecta</taxon>
        <taxon>Pterygota</taxon>
        <taxon>Neoptera</taxon>
        <taxon>Endopterygota</taxon>
        <taxon>Diptera</taxon>
        <taxon>Brachycera</taxon>
        <taxon>Muscomorpha</taxon>
        <taxon>Ephydroidea</taxon>
        <taxon>Drosophilidae</taxon>
        <taxon>Drosophila</taxon>
        <taxon>Sophophora</taxon>
    </lineage>
</organism>
<feature type="compositionally biased region" description="Low complexity" evidence="1">
    <location>
        <begin position="512"/>
        <end position="538"/>
    </location>
</feature>
<evidence type="ECO:0000313" key="3">
    <source>
        <dbReference type="RefSeq" id="XP_033152672.1"/>
    </source>
</evidence>
<feature type="compositionally biased region" description="Low complexity" evidence="1">
    <location>
        <begin position="775"/>
        <end position="784"/>
    </location>
</feature>
<feature type="region of interest" description="Disordered" evidence="1">
    <location>
        <begin position="279"/>
        <end position="318"/>
    </location>
</feature>
<reference evidence="3" key="1">
    <citation type="submission" date="2025-08" db="UniProtKB">
        <authorList>
            <consortium name="RefSeq"/>
        </authorList>
    </citation>
    <scope>IDENTIFICATION</scope>
    <source>
        <strain evidence="3">Mau12</strain>
        <tissue evidence="3">Whole Body</tissue>
    </source>
</reference>
<evidence type="ECO:0000313" key="2">
    <source>
        <dbReference type="Proteomes" id="UP000515162"/>
    </source>
</evidence>
<feature type="compositionally biased region" description="Low complexity" evidence="1">
    <location>
        <begin position="711"/>
        <end position="728"/>
    </location>
</feature>
<dbReference type="AlphaFoldDB" id="A0A6P8J9Y9"/>
<sequence>MSLSERNTPSHGQGAGAGGGSGGLAGGMHRQRPPDVEEALSSMLWTPYERTPLPSSSEEEAEEEDDDERLNRQLRKSHSSYEASALNQPHHAHLPLFAHHQQALDSGSALLLPPVPSFPPFSLSAFDAAIAGFDPLAKVGFSASGVGGRRNRYSFPAYQGSPTRTLTQWCSTAATSIKEPPSYDSLYNASSSKIGAPPATSLILKTSGEVGVALEPCDRSQRSPTKAAAEDQNPDQEGGQDRDLDETESKAAPLTANVPSGLGLRRSFTDDYISQNCDPFTPATATQHNSNTETTATETQSPVTNARSQQSEENPGSSAANCIINEQRDEAATATATSAAAAAAAAAGAENEETSSVAVQVSQPVSCAARERRELLRASNTNTPASSSSSASNISYASNISGERSAISLSATFGGPTLYSASSSNRNCYNSSSSTSSNYRPLYDSSSSSVLRPNKCLAELERLYAEFRASESRFERGLSQCQLDIENANATDTVSEMRLNVPATAAADTVASCSNSSSNSNNNSSSSSVFLNVSGSSSTDSGDNQVVDEARSISNIAVLPAATATATTTTATSKSCQRQPSLTIQVNNNNNNNGNTNGTVNGNRVSVASPTSIVNNNNGVCVVNCSYTPSSSSNNNNSSSSSCIGNTANSNISNNNSVVEINKCVPAAKVFSASVQNQNRLNNNSSCPKGDQQHVAAASTASNNNHVQPDNSVNIISVNASSSNNNNNHPRTFTSTECQTDDLSASTSSNLQQQQQHQIRTREQRRKERRERRQQQQQQQQFQPHHARRHPPPPPPPQLHPPPHLHHPHPHPHPAAMGLARALLPDILHAHYPPPYTALPVPMAMSAAPPQPPPATAVAASAAAAAAQQPALASSAPPPALTSVISTVPLPGPLPAPLMNDGRFTLPLPIMRRCKKSESFSASAFWGDKEEQEHSVPTGPGVEGSPGGPCIIWKSLNNRGRKTQPAN</sequence>
<dbReference type="Proteomes" id="UP000515162">
    <property type="component" value="Chromosome 2R"/>
</dbReference>
<feature type="compositionally biased region" description="Acidic residues" evidence="1">
    <location>
        <begin position="57"/>
        <end position="68"/>
    </location>
</feature>
<protein>
    <submittedName>
        <fullName evidence="3">Serine-rich adhesin for platelets isoform X2</fullName>
    </submittedName>
</protein>
<proteinExistence type="predicted"/>
<feature type="compositionally biased region" description="Polar residues" evidence="1">
    <location>
        <begin position="699"/>
        <end position="710"/>
    </location>
</feature>
<dbReference type="PANTHER" id="PTHR37002:SF10">
    <property type="entry name" value="TRANSGLUTAMINASE-LIKE DOMAIN-CONTAINING PROTEIN"/>
    <property type="match status" value="1"/>
</dbReference>
<feature type="compositionally biased region" description="Low complexity" evidence="1">
    <location>
        <begin position="586"/>
        <end position="603"/>
    </location>
</feature>
<feature type="compositionally biased region" description="Pro residues" evidence="1">
    <location>
        <begin position="792"/>
        <end position="802"/>
    </location>
</feature>